<name>A0AAD6LC64_9ROSI</name>
<keyword evidence="1" id="KW-0812">Transmembrane</keyword>
<evidence type="ECO:0000256" key="1">
    <source>
        <dbReference type="SAM" id="Phobius"/>
    </source>
</evidence>
<protein>
    <submittedName>
        <fullName evidence="2">Uncharacterized protein</fullName>
    </submittedName>
</protein>
<evidence type="ECO:0000313" key="3">
    <source>
        <dbReference type="Proteomes" id="UP001164929"/>
    </source>
</evidence>
<dbReference type="AlphaFoldDB" id="A0AAD6LC64"/>
<comment type="caution">
    <text evidence="2">The sequence shown here is derived from an EMBL/GenBank/DDBJ whole genome shotgun (WGS) entry which is preliminary data.</text>
</comment>
<feature type="transmembrane region" description="Helical" evidence="1">
    <location>
        <begin position="12"/>
        <end position="34"/>
    </location>
</feature>
<evidence type="ECO:0000313" key="2">
    <source>
        <dbReference type="EMBL" id="KAJ6957968.1"/>
    </source>
</evidence>
<keyword evidence="1" id="KW-0472">Membrane</keyword>
<proteinExistence type="predicted"/>
<gene>
    <name evidence="2" type="ORF">NC653_039820</name>
</gene>
<accession>A0AAD6LC64</accession>
<dbReference type="Proteomes" id="UP001164929">
    <property type="component" value="Chromosome 18"/>
</dbReference>
<dbReference type="EMBL" id="JAQIZT010000018">
    <property type="protein sequence ID" value="KAJ6957968.1"/>
    <property type="molecule type" value="Genomic_DNA"/>
</dbReference>
<keyword evidence="1" id="KW-1133">Transmembrane helix</keyword>
<sequence length="86" mass="9575">MVLISTVVKAGMMLFGGYGGVAELLWICMVIQVWKLGLHGGAKVSSGGCRHFPSRLEKGEGLIFVFQQEQKKKKKREREGPWLAKL</sequence>
<reference evidence="2 3" key="1">
    <citation type="journal article" date="2023" name="Mol. Ecol. Resour.">
        <title>Chromosome-level genome assembly of a triploid poplar Populus alba 'Berolinensis'.</title>
        <authorList>
            <person name="Chen S."/>
            <person name="Yu Y."/>
            <person name="Wang X."/>
            <person name="Wang S."/>
            <person name="Zhang T."/>
            <person name="Zhou Y."/>
            <person name="He R."/>
            <person name="Meng N."/>
            <person name="Wang Y."/>
            <person name="Liu W."/>
            <person name="Liu Z."/>
            <person name="Liu J."/>
            <person name="Guo Q."/>
            <person name="Huang H."/>
            <person name="Sederoff R.R."/>
            <person name="Wang G."/>
            <person name="Qu G."/>
            <person name="Chen S."/>
        </authorList>
    </citation>
    <scope>NUCLEOTIDE SEQUENCE [LARGE SCALE GENOMIC DNA]</scope>
    <source>
        <strain evidence="2">SC-2020</strain>
    </source>
</reference>
<keyword evidence="3" id="KW-1185">Reference proteome</keyword>
<organism evidence="2 3">
    <name type="scientific">Populus alba x Populus x berolinensis</name>
    <dbReference type="NCBI Taxonomy" id="444605"/>
    <lineage>
        <taxon>Eukaryota</taxon>
        <taxon>Viridiplantae</taxon>
        <taxon>Streptophyta</taxon>
        <taxon>Embryophyta</taxon>
        <taxon>Tracheophyta</taxon>
        <taxon>Spermatophyta</taxon>
        <taxon>Magnoliopsida</taxon>
        <taxon>eudicotyledons</taxon>
        <taxon>Gunneridae</taxon>
        <taxon>Pentapetalae</taxon>
        <taxon>rosids</taxon>
        <taxon>fabids</taxon>
        <taxon>Malpighiales</taxon>
        <taxon>Salicaceae</taxon>
        <taxon>Saliceae</taxon>
        <taxon>Populus</taxon>
    </lineage>
</organism>